<protein>
    <submittedName>
        <fullName evidence="1">Uncharacterized protein</fullName>
    </submittedName>
</protein>
<feature type="non-terminal residue" evidence="1">
    <location>
        <position position="93"/>
    </location>
</feature>
<keyword evidence="2" id="KW-1185">Reference proteome</keyword>
<name>A0AAV5TEJ6_9BILA</name>
<organism evidence="1 2">
    <name type="scientific">Pristionchus entomophagus</name>
    <dbReference type="NCBI Taxonomy" id="358040"/>
    <lineage>
        <taxon>Eukaryota</taxon>
        <taxon>Metazoa</taxon>
        <taxon>Ecdysozoa</taxon>
        <taxon>Nematoda</taxon>
        <taxon>Chromadorea</taxon>
        <taxon>Rhabditida</taxon>
        <taxon>Rhabditina</taxon>
        <taxon>Diplogasteromorpha</taxon>
        <taxon>Diplogasteroidea</taxon>
        <taxon>Neodiplogasteridae</taxon>
        <taxon>Pristionchus</taxon>
    </lineage>
</organism>
<dbReference type="EMBL" id="BTSX01000004">
    <property type="protein sequence ID" value="GMS92474.1"/>
    <property type="molecule type" value="Genomic_DNA"/>
</dbReference>
<gene>
    <name evidence="1" type="ORF">PENTCL1PPCAC_14649</name>
</gene>
<reference evidence="1" key="1">
    <citation type="submission" date="2023-10" db="EMBL/GenBank/DDBJ databases">
        <title>Genome assembly of Pristionchus species.</title>
        <authorList>
            <person name="Yoshida K."/>
            <person name="Sommer R.J."/>
        </authorList>
    </citation>
    <scope>NUCLEOTIDE SEQUENCE</scope>
    <source>
        <strain evidence="1">RS0144</strain>
    </source>
</reference>
<proteinExistence type="predicted"/>
<sequence length="93" mass="10599">MFQTTSRHWRTTIDEGGKLFWTRNGGFPPRVSLSLYFLPIKEWCLVCFSRFSSVLALARTWEKMEHDGVGGTRLGSFSPHVRLGHLRCLSGLA</sequence>
<dbReference type="Proteomes" id="UP001432027">
    <property type="component" value="Unassembled WGS sequence"/>
</dbReference>
<evidence type="ECO:0000313" key="2">
    <source>
        <dbReference type="Proteomes" id="UP001432027"/>
    </source>
</evidence>
<comment type="caution">
    <text evidence="1">The sequence shown here is derived from an EMBL/GenBank/DDBJ whole genome shotgun (WGS) entry which is preliminary data.</text>
</comment>
<evidence type="ECO:0000313" key="1">
    <source>
        <dbReference type="EMBL" id="GMS92474.1"/>
    </source>
</evidence>
<dbReference type="AlphaFoldDB" id="A0AAV5TEJ6"/>
<accession>A0AAV5TEJ6</accession>